<feature type="region of interest" description="Disordered" evidence="1">
    <location>
        <begin position="954"/>
        <end position="1034"/>
    </location>
</feature>
<feature type="compositionally biased region" description="Low complexity" evidence="1">
    <location>
        <begin position="1180"/>
        <end position="1192"/>
    </location>
</feature>
<feature type="region of interest" description="Disordered" evidence="1">
    <location>
        <begin position="1176"/>
        <end position="1209"/>
    </location>
</feature>
<protein>
    <recommendedName>
        <fullName evidence="2">CID domain-containing protein</fullName>
    </recommendedName>
</protein>
<dbReference type="EMBL" id="AMQN01006821">
    <property type="status" value="NOT_ANNOTATED_CDS"/>
    <property type="molecule type" value="Genomic_DNA"/>
</dbReference>
<dbReference type="EMBL" id="KB299236">
    <property type="protein sequence ID" value="ELU08198.1"/>
    <property type="molecule type" value="Genomic_DNA"/>
</dbReference>
<dbReference type="GO" id="GO:0005849">
    <property type="term" value="C:mRNA cleavage factor complex"/>
    <property type="evidence" value="ECO:0007669"/>
    <property type="project" value="TreeGrafter"/>
</dbReference>
<evidence type="ECO:0000313" key="4">
    <source>
        <dbReference type="EnsemblMetazoa" id="CapteP222735"/>
    </source>
</evidence>
<feature type="compositionally biased region" description="Pro residues" evidence="1">
    <location>
        <begin position="963"/>
        <end position="979"/>
    </location>
</feature>
<dbReference type="GO" id="GO:0003729">
    <property type="term" value="F:mRNA binding"/>
    <property type="evidence" value="ECO:0007669"/>
    <property type="project" value="InterPro"/>
</dbReference>
<evidence type="ECO:0000313" key="3">
    <source>
        <dbReference type="EMBL" id="ELU08198.1"/>
    </source>
</evidence>
<feature type="domain" description="CID" evidence="2">
    <location>
        <begin position="1"/>
        <end position="130"/>
    </location>
</feature>
<feature type="compositionally biased region" description="Basic residues" evidence="1">
    <location>
        <begin position="413"/>
        <end position="424"/>
    </location>
</feature>
<dbReference type="CDD" id="cd16982">
    <property type="entry name" value="CID_Pcf11"/>
    <property type="match status" value="1"/>
</dbReference>
<feature type="region of interest" description="Disordered" evidence="1">
    <location>
        <begin position="1320"/>
        <end position="1412"/>
    </location>
</feature>
<dbReference type="OrthoDB" id="343582at2759"/>
<feature type="compositionally biased region" description="Low complexity" evidence="1">
    <location>
        <begin position="324"/>
        <end position="336"/>
    </location>
</feature>
<dbReference type="FunCoup" id="R7UQ15">
    <property type="interactions" value="1516"/>
</dbReference>
<accession>R7UQ15</accession>
<feature type="compositionally biased region" description="Polar residues" evidence="1">
    <location>
        <begin position="497"/>
        <end position="507"/>
    </location>
</feature>
<evidence type="ECO:0000256" key="1">
    <source>
        <dbReference type="SAM" id="MobiDB-lite"/>
    </source>
</evidence>
<evidence type="ECO:0000313" key="5">
    <source>
        <dbReference type="Proteomes" id="UP000014760"/>
    </source>
</evidence>
<dbReference type="SUPFAM" id="SSF48464">
    <property type="entry name" value="ENTH/VHS domain"/>
    <property type="match status" value="1"/>
</dbReference>
<dbReference type="HOGENOM" id="CLU_000976_0_0_1"/>
<reference evidence="4" key="3">
    <citation type="submission" date="2015-06" db="UniProtKB">
        <authorList>
            <consortium name="EnsemblMetazoa"/>
        </authorList>
    </citation>
    <scope>IDENTIFICATION</scope>
</reference>
<name>R7UQ15_CAPTE</name>
<dbReference type="GO" id="GO:0031124">
    <property type="term" value="P:mRNA 3'-end processing"/>
    <property type="evidence" value="ECO:0007669"/>
    <property type="project" value="InterPro"/>
</dbReference>
<dbReference type="InterPro" id="IPR008942">
    <property type="entry name" value="ENTH_VHS"/>
</dbReference>
<feature type="compositionally biased region" description="Basic and acidic residues" evidence="1">
    <location>
        <begin position="508"/>
        <end position="525"/>
    </location>
</feature>
<dbReference type="PANTHER" id="PTHR15921">
    <property type="entry name" value="PRE-MRNA CLEAVAGE COMPLEX II"/>
    <property type="match status" value="1"/>
</dbReference>
<dbReference type="InterPro" id="IPR045154">
    <property type="entry name" value="PCF11-like"/>
</dbReference>
<feature type="compositionally biased region" description="Basic and acidic residues" evidence="1">
    <location>
        <begin position="188"/>
        <end position="205"/>
    </location>
</feature>
<keyword evidence="5" id="KW-1185">Reference proteome</keyword>
<feature type="compositionally biased region" description="Basic and acidic residues" evidence="1">
    <location>
        <begin position="1389"/>
        <end position="1399"/>
    </location>
</feature>
<feature type="region of interest" description="Disordered" evidence="1">
    <location>
        <begin position="592"/>
        <end position="625"/>
    </location>
</feature>
<dbReference type="PANTHER" id="PTHR15921:SF3">
    <property type="entry name" value="PRE-MRNA CLEAVAGE COMPLEX 2 PROTEIN PCF11"/>
    <property type="match status" value="1"/>
</dbReference>
<reference evidence="5" key="1">
    <citation type="submission" date="2012-12" db="EMBL/GenBank/DDBJ databases">
        <authorList>
            <person name="Hellsten U."/>
            <person name="Grimwood J."/>
            <person name="Chapman J.A."/>
            <person name="Shapiro H."/>
            <person name="Aerts A."/>
            <person name="Otillar R.P."/>
            <person name="Terry A.Y."/>
            <person name="Boore J.L."/>
            <person name="Simakov O."/>
            <person name="Marletaz F."/>
            <person name="Cho S.-J."/>
            <person name="Edsinger-Gonzales E."/>
            <person name="Havlak P."/>
            <person name="Kuo D.-H."/>
            <person name="Larsson T."/>
            <person name="Lv J."/>
            <person name="Arendt D."/>
            <person name="Savage R."/>
            <person name="Osoegawa K."/>
            <person name="de Jong P."/>
            <person name="Lindberg D.R."/>
            <person name="Seaver E.C."/>
            <person name="Weisblat D.A."/>
            <person name="Putnam N.H."/>
            <person name="Grigoriev I.V."/>
            <person name="Rokhsar D.S."/>
        </authorList>
    </citation>
    <scope>NUCLEOTIDE SEQUENCE</scope>
    <source>
        <strain evidence="5">I ESC-2004</strain>
    </source>
</reference>
<dbReference type="STRING" id="283909.R7UQ15"/>
<feature type="compositionally biased region" description="Basic residues" evidence="1">
    <location>
        <begin position="385"/>
        <end position="395"/>
    </location>
</feature>
<feature type="compositionally biased region" description="Basic and acidic residues" evidence="1">
    <location>
        <begin position="152"/>
        <end position="167"/>
    </location>
</feature>
<feature type="region of interest" description="Disordered" evidence="1">
    <location>
        <begin position="300"/>
        <end position="540"/>
    </location>
</feature>
<dbReference type="PROSITE" id="PS51391">
    <property type="entry name" value="CID"/>
    <property type="match status" value="1"/>
</dbReference>
<dbReference type="Gene3D" id="1.25.40.90">
    <property type="match status" value="1"/>
</dbReference>
<dbReference type="SMART" id="SM00582">
    <property type="entry name" value="RPR"/>
    <property type="match status" value="1"/>
</dbReference>
<dbReference type="InterPro" id="IPR047415">
    <property type="entry name" value="Pcf11_CID"/>
</dbReference>
<dbReference type="OMA" id="QYHGGFN"/>
<dbReference type="Pfam" id="PF04818">
    <property type="entry name" value="CID"/>
    <property type="match status" value="1"/>
</dbReference>
<evidence type="ECO:0000259" key="2">
    <source>
        <dbReference type="PROSITE" id="PS51391"/>
    </source>
</evidence>
<feature type="compositionally biased region" description="Basic and acidic residues" evidence="1">
    <location>
        <begin position="344"/>
        <end position="353"/>
    </location>
</feature>
<dbReference type="InterPro" id="IPR006569">
    <property type="entry name" value="CID_dom"/>
</dbReference>
<dbReference type="Proteomes" id="UP000014760">
    <property type="component" value="Unassembled WGS sequence"/>
</dbReference>
<gene>
    <name evidence="3" type="ORF">CAPTEDRAFT_222735</name>
</gene>
<feature type="region of interest" description="Disordered" evidence="1">
    <location>
        <begin position="140"/>
        <end position="167"/>
    </location>
</feature>
<feature type="compositionally biased region" description="Pro residues" evidence="1">
    <location>
        <begin position="986"/>
        <end position="1029"/>
    </location>
</feature>
<dbReference type="GO" id="GO:0006369">
    <property type="term" value="P:termination of RNA polymerase II transcription"/>
    <property type="evidence" value="ECO:0007669"/>
    <property type="project" value="InterPro"/>
</dbReference>
<dbReference type="GO" id="GO:0005737">
    <property type="term" value="C:cytoplasm"/>
    <property type="evidence" value="ECO:0007669"/>
    <property type="project" value="TreeGrafter"/>
</dbReference>
<feature type="compositionally biased region" description="Basic and acidic residues" evidence="1">
    <location>
        <begin position="470"/>
        <end position="479"/>
    </location>
</feature>
<feature type="compositionally biased region" description="Basic and acidic residues" evidence="1">
    <location>
        <begin position="1320"/>
        <end position="1349"/>
    </location>
</feature>
<feature type="region of interest" description="Disordered" evidence="1">
    <location>
        <begin position="179"/>
        <end position="240"/>
    </location>
</feature>
<feature type="compositionally biased region" description="Basic and acidic residues" evidence="1">
    <location>
        <begin position="223"/>
        <end position="240"/>
    </location>
</feature>
<dbReference type="EnsemblMetazoa" id="CapteT222735">
    <property type="protein sequence ID" value="CapteP222735"/>
    <property type="gene ID" value="CapteG222735"/>
</dbReference>
<organism evidence="3">
    <name type="scientific">Capitella teleta</name>
    <name type="common">Polychaete worm</name>
    <dbReference type="NCBI Taxonomy" id="283909"/>
    <lineage>
        <taxon>Eukaryota</taxon>
        <taxon>Metazoa</taxon>
        <taxon>Spiralia</taxon>
        <taxon>Lophotrochozoa</taxon>
        <taxon>Annelida</taxon>
        <taxon>Polychaeta</taxon>
        <taxon>Sedentaria</taxon>
        <taxon>Scolecida</taxon>
        <taxon>Capitellidae</taxon>
        <taxon>Capitella</taxon>
    </lineage>
</organism>
<dbReference type="GO" id="GO:0000993">
    <property type="term" value="F:RNA polymerase II complex binding"/>
    <property type="evidence" value="ECO:0007669"/>
    <property type="project" value="InterPro"/>
</dbReference>
<sequence>MEDEAIEEYKSSLDDLTMNSKPLISALTMLAEDYVQFAPRIVQVIESRIKKAPSNQKLPSLYLIDSILKNVHKEEYRKLFAQIIANTFSEVFQKVEEKTRQAMFKLRQTWNELFPSDRLYSLDVRVHGIDPAWPITAAAPSANDNAASIHQQQEKKRTEKEEKEKELLRQKELARQLEIKHKVQQQKRKQEDAIRQQQARERELQMQRQQEIIHQQELTQKAEMQRREETRRRREMEEAELKRRLTEEAEAKMQRELFDKQQELMRLQQQRLQLELAEAKAKLEMQQQQLEMQERSNQIAVVEAKPKSAVSPPTDPRVRKAGKASSAQPSTSQQTAVVHPTKVPSEKKRPERHMARRGGISAREGRPTREMKKRRETEEEEKNRKNTARRNYRSRRASESEEEEEAPPAAVRQRSRSPQVKKRGPSPPLPKKEAIKSSTQKRPSPAKDRPPAKKAKKSDDALPDDLAELFGKEDKDYRRLPPIPKLNTKASPPPNSHVLQSPRSRTTSWDRFKADRPEEYPHPMEFRTPLLSPPPQSQKKALDIPKALHLDRAGDIMAHAESQRKSGKLSDQKYHELLQQVAELYRLQKLESSVQRDQRPPAVDEDFRKKPLLGRPPRERKAQPRIDIPPYDTERYCVPEYDERWSARLQELQGRMPGSHSLVLNNTQYDLKPDSPRCLKVGGMNITACIVSATKEVLLQLHRGSKPECYYVLGEPPRNISMFGREFRIFVLGPLKRFWIDLHQFEVKADSPPLTIWLANQQHNLRICSFTRRIFVDGHDICPFGVPEPQKVQIAYKDHEITFKAPPREIKIDGQLRKLDLGATFPLVMIDNKPHGIRFDGETRCIRVDGRNVEVLFDRPTWHKFSGGRRRLLAFGGPGHEVIIDNQWFEVKFGGAEKSVQIGLNTVIVQLEGPPPDVKILGEIISPNRAREMADWPPVKEYNWHNTIAASNTFTGPQQWDACPPPLPAPPLPGPPPPVSFSGPNMPAPQPPPFSQPPLPNFNRPPPPVSLQQPWVPPPAGPMRPPPPDAASSISSQVDVNDLFSKLLTAGIIKKNGGPDKEADKVKEEIKPDIKTVKKIVEIDMTEFNVDKLKKRMPSVVDDLYSGFQCSSCGQRFTPGETEQYREHLDWHFRQNKKEKDVSKVTKYRTWYYSYLDWIQYEEFTSKEDRTHSDVFDKMASSSEPANPSASSGGVPVDRLSCPVASGDDNDDKCDICRDSFEQFWDEEGEEWHLKDAVRVEGRTYHPVCFEDASKSNSKALEDEEDEKPVVAAPVEEAAAMPDPIKDPVAYIQSLTKMAASKKSPPAMVKMEPIVKQESPIKEEVTTPMKKEVTTPVKKEVTTPIKEEATTPTTTSPRPIVIQPLDISPQIPAGIQAASKDPGTPVLDEPARAERKPSIEEPGTPLQDEPSD</sequence>
<reference evidence="3 5" key="2">
    <citation type="journal article" date="2013" name="Nature">
        <title>Insights into bilaterian evolution from three spiralian genomes.</title>
        <authorList>
            <person name="Simakov O."/>
            <person name="Marletaz F."/>
            <person name="Cho S.J."/>
            <person name="Edsinger-Gonzales E."/>
            <person name="Havlak P."/>
            <person name="Hellsten U."/>
            <person name="Kuo D.H."/>
            <person name="Larsson T."/>
            <person name="Lv J."/>
            <person name="Arendt D."/>
            <person name="Savage R."/>
            <person name="Osoegawa K."/>
            <person name="de Jong P."/>
            <person name="Grimwood J."/>
            <person name="Chapman J.A."/>
            <person name="Shapiro H."/>
            <person name="Aerts A."/>
            <person name="Otillar R.P."/>
            <person name="Terry A.Y."/>
            <person name="Boore J.L."/>
            <person name="Grigoriev I.V."/>
            <person name="Lindberg D.R."/>
            <person name="Seaver E.C."/>
            <person name="Weisblat D.A."/>
            <person name="Putnam N.H."/>
            <person name="Rokhsar D.S."/>
        </authorList>
    </citation>
    <scope>NUCLEOTIDE SEQUENCE</scope>
    <source>
        <strain evidence="3 5">I ESC-2004</strain>
    </source>
</reference>
<feature type="compositionally biased region" description="Basic and acidic residues" evidence="1">
    <location>
        <begin position="363"/>
        <end position="384"/>
    </location>
</feature>
<feature type="compositionally biased region" description="Low complexity" evidence="1">
    <location>
        <begin position="206"/>
        <end position="217"/>
    </location>
</feature>
<proteinExistence type="predicted"/>
<dbReference type="InterPro" id="IPR054127">
    <property type="entry name" value="Pcf11_C"/>
</dbReference>
<dbReference type="Pfam" id="PF21936">
    <property type="entry name" value="Pcf11_C"/>
    <property type="match status" value="1"/>
</dbReference>